<dbReference type="PANTHER" id="PTHR21137:SF35">
    <property type="entry name" value="ODORANT RECEPTOR 19A-RELATED"/>
    <property type="match status" value="1"/>
</dbReference>
<feature type="transmembrane region" description="Helical" evidence="10">
    <location>
        <begin position="32"/>
        <end position="59"/>
    </location>
</feature>
<keyword evidence="3" id="KW-0716">Sensory transduction</keyword>
<evidence type="ECO:0000256" key="3">
    <source>
        <dbReference type="ARBA" id="ARBA00022606"/>
    </source>
</evidence>
<feature type="non-terminal residue" evidence="11">
    <location>
        <position position="374"/>
    </location>
</feature>
<evidence type="ECO:0000256" key="1">
    <source>
        <dbReference type="ARBA" id="ARBA00004651"/>
    </source>
</evidence>
<evidence type="ECO:0000256" key="8">
    <source>
        <dbReference type="ARBA" id="ARBA00023170"/>
    </source>
</evidence>
<name>A0A0C5D660_TENMO</name>
<keyword evidence="8 11" id="KW-0675">Receptor</keyword>
<dbReference type="GO" id="GO:0005886">
    <property type="term" value="C:plasma membrane"/>
    <property type="evidence" value="ECO:0007669"/>
    <property type="project" value="UniProtKB-SubCell"/>
</dbReference>
<feature type="transmembrane region" description="Helical" evidence="10">
    <location>
        <begin position="6"/>
        <end position="25"/>
    </location>
</feature>
<keyword evidence="2" id="KW-1003">Cell membrane</keyword>
<accession>A0A0C5D660</accession>
<evidence type="ECO:0000313" key="11">
    <source>
        <dbReference type="EMBL" id="AJO62227.1"/>
    </source>
</evidence>
<feature type="transmembrane region" description="Helical" evidence="10">
    <location>
        <begin position="281"/>
        <end position="301"/>
    </location>
</feature>
<evidence type="ECO:0000256" key="7">
    <source>
        <dbReference type="ARBA" id="ARBA00023136"/>
    </source>
</evidence>
<reference evidence="11" key="1">
    <citation type="journal article" date="2015" name="Comp. Biochem. Physiol. Part D Genomics Proteomics">
        <title>Identification of candidate chemosensory genes in the antennal transcriptome of Tenebrio molitor (Coleoptera: Tenebrionidae).</title>
        <authorList>
            <person name="Liu S."/>
            <person name="Rao X.J."/>
            <person name="Li M.Y."/>
            <person name="Feng M.F."/>
            <person name="He M.Z."/>
            <person name="Li S.G."/>
        </authorList>
    </citation>
    <scope>NUCLEOTIDE SEQUENCE</scope>
    <source>
        <strain evidence="11">AAU-P</strain>
    </source>
</reference>
<keyword evidence="6 10" id="KW-1133">Transmembrane helix</keyword>
<keyword evidence="4 10" id="KW-0812">Transmembrane</keyword>
<dbReference type="Pfam" id="PF02949">
    <property type="entry name" value="7tm_6"/>
    <property type="match status" value="1"/>
</dbReference>
<dbReference type="EMBL" id="KP296763">
    <property type="protein sequence ID" value="AJO62227.1"/>
    <property type="molecule type" value="mRNA"/>
</dbReference>
<keyword evidence="9" id="KW-0807">Transducer</keyword>
<protein>
    <submittedName>
        <fullName evidence="11">Olfactory receptor OR8 mRNA</fullName>
    </submittedName>
</protein>
<comment type="subcellular location">
    <subcellularLocation>
        <location evidence="1">Cell membrane</location>
        <topology evidence="1">Multi-pass membrane protein</topology>
    </subcellularLocation>
</comment>
<evidence type="ECO:0000256" key="5">
    <source>
        <dbReference type="ARBA" id="ARBA00022725"/>
    </source>
</evidence>
<keyword evidence="5" id="KW-0552">Olfaction</keyword>
<keyword evidence="7 10" id="KW-0472">Membrane</keyword>
<evidence type="ECO:0000256" key="10">
    <source>
        <dbReference type="SAM" id="Phobius"/>
    </source>
</evidence>
<evidence type="ECO:0000256" key="9">
    <source>
        <dbReference type="ARBA" id="ARBA00023224"/>
    </source>
</evidence>
<sequence length="374" mass="43326">MERFNWQEIIAMNIYILRIVGLWPIDTYQLDFYTVYSSISANLFVTAVLFQTINVIFVYSNLEALTETILVCVAELLALFKIYTFIKNIKMLKRLMVALDSVIFQPKSLDQRLLVRPAMTLWKMVYHILLGAVTAALSLWLLFPILNGSTRRYALPFPAWYPYDIRKSPYYELTYLHQSLGVSLLSLGDYNIDMLISALMMYVGAQCDILCDNLRHLGDDSRDFSRLLTHCVKHYTKILKFAEECNDFFNVILLGQFFTSSICMAMGLFRLALVTPSTIEFYTLSLSILSLIMQIFTYCWFGEEVESKSSKIANAMFESAWITQPIPVKKNMIIFVERAQHPIKLSTFKLFYLSLDTYVRILPSAVSYYTVLRQ</sequence>
<organism evidence="11">
    <name type="scientific">Tenebrio molitor</name>
    <name type="common">Yellow mealworm beetle</name>
    <dbReference type="NCBI Taxonomy" id="7067"/>
    <lineage>
        <taxon>Eukaryota</taxon>
        <taxon>Metazoa</taxon>
        <taxon>Ecdysozoa</taxon>
        <taxon>Arthropoda</taxon>
        <taxon>Hexapoda</taxon>
        <taxon>Insecta</taxon>
        <taxon>Pterygota</taxon>
        <taxon>Neoptera</taxon>
        <taxon>Endopterygota</taxon>
        <taxon>Coleoptera</taxon>
        <taxon>Polyphaga</taxon>
        <taxon>Cucujiformia</taxon>
        <taxon>Tenebrionidae</taxon>
        <taxon>Tenebrio</taxon>
    </lineage>
</organism>
<dbReference type="GO" id="GO:0007165">
    <property type="term" value="P:signal transduction"/>
    <property type="evidence" value="ECO:0007669"/>
    <property type="project" value="UniProtKB-KW"/>
</dbReference>
<dbReference type="AlphaFoldDB" id="A0A0C5D660"/>
<dbReference type="InterPro" id="IPR004117">
    <property type="entry name" value="7tm6_olfct_rcpt"/>
</dbReference>
<dbReference type="GO" id="GO:0004984">
    <property type="term" value="F:olfactory receptor activity"/>
    <property type="evidence" value="ECO:0007669"/>
    <property type="project" value="InterPro"/>
</dbReference>
<proteinExistence type="evidence at transcript level"/>
<dbReference type="GO" id="GO:0005549">
    <property type="term" value="F:odorant binding"/>
    <property type="evidence" value="ECO:0007669"/>
    <property type="project" value="InterPro"/>
</dbReference>
<evidence type="ECO:0000256" key="4">
    <source>
        <dbReference type="ARBA" id="ARBA00022692"/>
    </source>
</evidence>
<feature type="transmembrane region" description="Helical" evidence="10">
    <location>
        <begin position="248"/>
        <end position="269"/>
    </location>
</feature>
<feature type="transmembrane region" description="Helical" evidence="10">
    <location>
        <begin position="124"/>
        <end position="146"/>
    </location>
</feature>
<evidence type="ECO:0000256" key="2">
    <source>
        <dbReference type="ARBA" id="ARBA00022475"/>
    </source>
</evidence>
<evidence type="ECO:0000256" key="6">
    <source>
        <dbReference type="ARBA" id="ARBA00022989"/>
    </source>
</evidence>
<dbReference type="PANTHER" id="PTHR21137">
    <property type="entry name" value="ODORANT RECEPTOR"/>
    <property type="match status" value="1"/>
</dbReference>
<feature type="transmembrane region" description="Helical" evidence="10">
    <location>
        <begin position="65"/>
        <end position="86"/>
    </location>
</feature>